<name>A0A1R3K6U6_9ROSI</name>
<keyword evidence="2" id="KW-1185">Reference proteome</keyword>
<protein>
    <submittedName>
        <fullName evidence="1">Uncharacterized protein</fullName>
    </submittedName>
</protein>
<accession>A0A1R3K6U6</accession>
<comment type="caution">
    <text evidence="1">The sequence shown here is derived from an EMBL/GenBank/DDBJ whole genome shotgun (WGS) entry which is preliminary data.</text>
</comment>
<evidence type="ECO:0000313" key="1">
    <source>
        <dbReference type="EMBL" id="OMP02776.1"/>
    </source>
</evidence>
<reference evidence="2" key="1">
    <citation type="submission" date="2013-09" db="EMBL/GenBank/DDBJ databases">
        <title>Corchorus olitorius genome sequencing.</title>
        <authorList>
            <person name="Alam M."/>
            <person name="Haque M.S."/>
            <person name="Islam M.S."/>
            <person name="Emdad E.M."/>
            <person name="Islam M.M."/>
            <person name="Ahmed B."/>
            <person name="Halim A."/>
            <person name="Hossen Q.M.M."/>
            <person name="Hossain M.Z."/>
            <person name="Ahmed R."/>
            <person name="Khan M.M."/>
            <person name="Islam R."/>
            <person name="Rashid M.M."/>
            <person name="Khan S.A."/>
            <person name="Rahman M.S."/>
            <person name="Alam M."/>
            <person name="Yahiya A.S."/>
            <person name="Khan M.S."/>
            <person name="Azam M.S."/>
            <person name="Haque T."/>
            <person name="Lashkar M.Z.H."/>
            <person name="Akhand A.I."/>
            <person name="Morshed G."/>
            <person name="Roy S."/>
            <person name="Uddin K.S."/>
            <person name="Rabeya T."/>
            <person name="Hossain A.S."/>
            <person name="Chowdhury A."/>
            <person name="Snigdha A.R."/>
            <person name="Mortoza M.S."/>
            <person name="Matin S.A."/>
            <person name="Hoque S.M.E."/>
            <person name="Islam M.K."/>
            <person name="Roy D.K."/>
            <person name="Haider R."/>
            <person name="Moosa M.M."/>
            <person name="Elias S.M."/>
            <person name="Hasan A.M."/>
            <person name="Jahan S."/>
            <person name="Shafiuddin M."/>
            <person name="Mahmood N."/>
            <person name="Shommy N.S."/>
        </authorList>
    </citation>
    <scope>NUCLEOTIDE SEQUENCE [LARGE SCALE GENOMIC DNA]</scope>
    <source>
        <strain evidence="2">cv. O-4</strain>
    </source>
</reference>
<dbReference type="EMBL" id="AWUE01014586">
    <property type="protein sequence ID" value="OMP02776.1"/>
    <property type="molecule type" value="Genomic_DNA"/>
</dbReference>
<dbReference type="Proteomes" id="UP000187203">
    <property type="component" value="Unassembled WGS sequence"/>
</dbReference>
<sequence length="69" mass="7850">MKGKFLFSEGQLGQKHIHLAAAFSFSEDKYMKCNQKQSHDIIDNHRDFHVSLHVPVTVSKCHTVQKGSP</sequence>
<gene>
    <name evidence="1" type="ORF">COLO4_10832</name>
</gene>
<organism evidence="1 2">
    <name type="scientific">Corchorus olitorius</name>
    <dbReference type="NCBI Taxonomy" id="93759"/>
    <lineage>
        <taxon>Eukaryota</taxon>
        <taxon>Viridiplantae</taxon>
        <taxon>Streptophyta</taxon>
        <taxon>Embryophyta</taxon>
        <taxon>Tracheophyta</taxon>
        <taxon>Spermatophyta</taxon>
        <taxon>Magnoliopsida</taxon>
        <taxon>eudicotyledons</taxon>
        <taxon>Gunneridae</taxon>
        <taxon>Pentapetalae</taxon>
        <taxon>rosids</taxon>
        <taxon>malvids</taxon>
        <taxon>Malvales</taxon>
        <taxon>Malvaceae</taxon>
        <taxon>Grewioideae</taxon>
        <taxon>Apeibeae</taxon>
        <taxon>Corchorus</taxon>
    </lineage>
</organism>
<evidence type="ECO:0000313" key="2">
    <source>
        <dbReference type="Proteomes" id="UP000187203"/>
    </source>
</evidence>
<dbReference type="AlphaFoldDB" id="A0A1R3K6U6"/>
<proteinExistence type="predicted"/>